<organism evidence="1 2">
    <name type="scientific">Cotesia glomerata</name>
    <name type="common">Lepidopteran parasitic wasp</name>
    <name type="synonym">Apanteles glomeratus</name>
    <dbReference type="NCBI Taxonomy" id="32391"/>
    <lineage>
        <taxon>Eukaryota</taxon>
        <taxon>Metazoa</taxon>
        <taxon>Ecdysozoa</taxon>
        <taxon>Arthropoda</taxon>
        <taxon>Hexapoda</taxon>
        <taxon>Insecta</taxon>
        <taxon>Pterygota</taxon>
        <taxon>Neoptera</taxon>
        <taxon>Endopterygota</taxon>
        <taxon>Hymenoptera</taxon>
        <taxon>Apocrita</taxon>
        <taxon>Ichneumonoidea</taxon>
        <taxon>Braconidae</taxon>
        <taxon>Microgastrinae</taxon>
        <taxon>Cotesia</taxon>
    </lineage>
</organism>
<proteinExistence type="predicted"/>
<gene>
    <name evidence="1" type="ORF">KQX54_003661</name>
</gene>
<protein>
    <submittedName>
        <fullName evidence="1">Uncharacterized protein</fullName>
    </submittedName>
</protein>
<sequence>MRSSIATTRLGGKVRINLGTKEVETAADEDHVSEIDIKTPQSKVQGENERIKEEDIKKNDNDNDNLRLVIEERNDNVGDILYVQKVVYDCIVYVCG</sequence>
<comment type="caution">
    <text evidence="1">The sequence shown here is derived from an EMBL/GenBank/DDBJ whole genome shotgun (WGS) entry which is preliminary data.</text>
</comment>
<dbReference type="AlphaFoldDB" id="A0AAV7IY99"/>
<reference evidence="1 2" key="1">
    <citation type="journal article" date="2021" name="J. Hered.">
        <title>A chromosome-level genome assembly of the parasitoid wasp, Cotesia glomerata (Hymenoptera: Braconidae).</title>
        <authorList>
            <person name="Pinto B.J."/>
            <person name="Weis J.J."/>
            <person name="Gamble T."/>
            <person name="Ode P.J."/>
            <person name="Paul R."/>
            <person name="Zaspel J.M."/>
        </authorList>
    </citation>
    <scope>NUCLEOTIDE SEQUENCE [LARGE SCALE GENOMIC DNA]</scope>
    <source>
        <strain evidence="1">CgM1</strain>
    </source>
</reference>
<dbReference type="EMBL" id="JAHXZJ010000374">
    <property type="protein sequence ID" value="KAH0560339.1"/>
    <property type="molecule type" value="Genomic_DNA"/>
</dbReference>
<evidence type="ECO:0000313" key="2">
    <source>
        <dbReference type="Proteomes" id="UP000826195"/>
    </source>
</evidence>
<dbReference type="Proteomes" id="UP000826195">
    <property type="component" value="Unassembled WGS sequence"/>
</dbReference>
<name>A0AAV7IY99_COTGL</name>
<keyword evidence="2" id="KW-1185">Reference proteome</keyword>
<accession>A0AAV7IY99</accession>
<evidence type="ECO:0000313" key="1">
    <source>
        <dbReference type="EMBL" id="KAH0560339.1"/>
    </source>
</evidence>